<protein>
    <submittedName>
        <fullName evidence="2">Uncharacterized protein</fullName>
    </submittedName>
</protein>
<dbReference type="RefSeq" id="WP_226727965.1">
    <property type="nucleotide sequence ID" value="NZ_JAJAUY010000056.1"/>
</dbReference>
<proteinExistence type="predicted"/>
<dbReference type="Proteomes" id="UP001199054">
    <property type="component" value="Unassembled WGS sequence"/>
</dbReference>
<dbReference type="EMBL" id="JAJAUY010000056">
    <property type="protein sequence ID" value="MCB5180900.1"/>
    <property type="molecule type" value="Genomic_DNA"/>
</dbReference>
<comment type="caution">
    <text evidence="2">The sequence shown here is derived from an EMBL/GenBank/DDBJ whole genome shotgun (WGS) entry which is preliminary data.</text>
</comment>
<accession>A0ABS8B8F8</accession>
<keyword evidence="3" id="KW-1185">Reference proteome</keyword>
<evidence type="ECO:0000256" key="1">
    <source>
        <dbReference type="SAM" id="SignalP"/>
    </source>
</evidence>
<sequence>MTHCTVRRATAGAALAVVLALVCAPASQAAPAHHGTGTTAGPLSLDNILSLRFLTPTVRDAKRQVGGLVFGMSPAPRDATALGGLLR</sequence>
<name>A0ABS8B8F8_9ACTN</name>
<gene>
    <name evidence="2" type="ORF">LG632_16095</name>
</gene>
<keyword evidence="1" id="KW-0732">Signal</keyword>
<evidence type="ECO:0000313" key="2">
    <source>
        <dbReference type="EMBL" id="MCB5180900.1"/>
    </source>
</evidence>
<organism evidence="2 3">
    <name type="scientific">Streptomyces antimicrobicus</name>
    <dbReference type="NCBI Taxonomy" id="2883108"/>
    <lineage>
        <taxon>Bacteria</taxon>
        <taxon>Bacillati</taxon>
        <taxon>Actinomycetota</taxon>
        <taxon>Actinomycetes</taxon>
        <taxon>Kitasatosporales</taxon>
        <taxon>Streptomycetaceae</taxon>
        <taxon>Streptomyces</taxon>
    </lineage>
</organism>
<feature type="signal peptide" evidence="1">
    <location>
        <begin position="1"/>
        <end position="29"/>
    </location>
</feature>
<reference evidence="2 3" key="1">
    <citation type="submission" date="2021-10" db="EMBL/GenBank/DDBJ databases">
        <title>Streptomyces sp. strain SMC 277, a novel streptomycete isolated from soil.</title>
        <authorList>
            <person name="Chanama M."/>
        </authorList>
    </citation>
    <scope>NUCLEOTIDE SEQUENCE [LARGE SCALE GENOMIC DNA]</scope>
    <source>
        <strain evidence="2 3">SMC 277</strain>
    </source>
</reference>
<evidence type="ECO:0000313" key="3">
    <source>
        <dbReference type="Proteomes" id="UP001199054"/>
    </source>
</evidence>
<feature type="chain" id="PRO_5046701316" evidence="1">
    <location>
        <begin position="30"/>
        <end position="87"/>
    </location>
</feature>